<name>A0A8H7LG96_9AGAM</name>
<evidence type="ECO:0000313" key="2">
    <source>
        <dbReference type="EMBL" id="KAF8669682.1"/>
    </source>
</evidence>
<feature type="compositionally biased region" description="Polar residues" evidence="1">
    <location>
        <begin position="19"/>
        <end position="33"/>
    </location>
</feature>
<dbReference type="AlphaFoldDB" id="A0A8H7LG96"/>
<feature type="region of interest" description="Disordered" evidence="1">
    <location>
        <begin position="1"/>
        <end position="40"/>
    </location>
</feature>
<accession>A0A8H7LG96</accession>
<organism evidence="2 3">
    <name type="scientific">Rhizoctonia solani</name>
    <dbReference type="NCBI Taxonomy" id="456999"/>
    <lineage>
        <taxon>Eukaryota</taxon>
        <taxon>Fungi</taxon>
        <taxon>Dikarya</taxon>
        <taxon>Basidiomycota</taxon>
        <taxon>Agaricomycotina</taxon>
        <taxon>Agaricomycetes</taxon>
        <taxon>Cantharellales</taxon>
        <taxon>Ceratobasidiaceae</taxon>
        <taxon>Rhizoctonia</taxon>
    </lineage>
</organism>
<evidence type="ECO:0000256" key="1">
    <source>
        <dbReference type="SAM" id="MobiDB-lite"/>
    </source>
</evidence>
<dbReference type="EMBL" id="JACYCC010000289">
    <property type="protein sequence ID" value="KAF8669682.1"/>
    <property type="molecule type" value="Genomic_DNA"/>
</dbReference>
<protein>
    <submittedName>
        <fullName evidence="2">Uncharacterized protein</fullName>
    </submittedName>
</protein>
<reference evidence="2" key="1">
    <citation type="submission" date="2020-09" db="EMBL/GenBank/DDBJ databases">
        <title>Comparative genome analyses of four rice-infecting Rhizoctonia solani isolates reveal extensive enrichment of homogalacturonan modification genes.</title>
        <authorList>
            <person name="Lee D.-Y."/>
            <person name="Jeon J."/>
            <person name="Kim K.-T."/>
            <person name="Cheong K."/>
            <person name="Song H."/>
            <person name="Choi G."/>
            <person name="Ko J."/>
            <person name="Opiyo S.O."/>
            <person name="Zuo S."/>
            <person name="Madhav S."/>
            <person name="Lee Y.-H."/>
            <person name="Wang G.-L."/>
        </authorList>
    </citation>
    <scope>NUCLEOTIDE SEQUENCE</scope>
    <source>
        <strain evidence="2">AG1-IA YN-7</strain>
    </source>
</reference>
<sequence>MTHLISTLSLRSPVDLRTTRGNTNKQPTPQNHSAPAWHRDRRHDLSIPPIEPQRLNQIAHATVAPAARGRRALCPRRNHLSERITRDFVPMRFAIVSVSVLAALSQLVSAVPTLERRASATEKPTIGYAAQGG</sequence>
<evidence type="ECO:0000313" key="3">
    <source>
        <dbReference type="Proteomes" id="UP000650582"/>
    </source>
</evidence>
<dbReference type="Proteomes" id="UP000650582">
    <property type="component" value="Unassembled WGS sequence"/>
</dbReference>
<feature type="compositionally biased region" description="Polar residues" evidence="1">
    <location>
        <begin position="1"/>
        <end position="10"/>
    </location>
</feature>
<gene>
    <name evidence="2" type="ORF">RHS04_08784</name>
</gene>
<comment type="caution">
    <text evidence="2">The sequence shown here is derived from an EMBL/GenBank/DDBJ whole genome shotgun (WGS) entry which is preliminary data.</text>
</comment>
<proteinExistence type="predicted"/>